<dbReference type="Proteomes" id="UP001595696">
    <property type="component" value="Unassembled WGS sequence"/>
</dbReference>
<evidence type="ECO:0000313" key="2">
    <source>
        <dbReference type="EMBL" id="MFC3961703.1"/>
    </source>
</evidence>
<dbReference type="Gene3D" id="2.60.60.30">
    <property type="entry name" value="sav2460 like domains"/>
    <property type="match status" value="1"/>
</dbReference>
<dbReference type="Pfam" id="PF02342">
    <property type="entry name" value="TerD"/>
    <property type="match status" value="1"/>
</dbReference>
<feature type="domain" description="TerD" evidence="1">
    <location>
        <begin position="10"/>
        <end position="166"/>
    </location>
</feature>
<protein>
    <submittedName>
        <fullName evidence="2">TerD family protein</fullName>
    </submittedName>
</protein>
<dbReference type="PANTHER" id="PTHR32097:SF17">
    <property type="entry name" value="CAMP-BINDING PROTEIN 1-RELATED"/>
    <property type="match status" value="1"/>
</dbReference>
<name>A0ABV8DP22_9NOCA</name>
<evidence type="ECO:0000259" key="1">
    <source>
        <dbReference type="Pfam" id="PF02342"/>
    </source>
</evidence>
<comment type="caution">
    <text evidence="2">The sequence shown here is derived from an EMBL/GenBank/DDBJ whole genome shotgun (WGS) entry which is preliminary data.</text>
</comment>
<dbReference type="PANTHER" id="PTHR32097">
    <property type="entry name" value="CAMP-BINDING PROTEIN 1-RELATED"/>
    <property type="match status" value="1"/>
</dbReference>
<dbReference type="InterPro" id="IPR003325">
    <property type="entry name" value="TerD"/>
</dbReference>
<proteinExistence type="predicted"/>
<accession>A0ABV8DP22</accession>
<reference evidence="3" key="1">
    <citation type="journal article" date="2019" name="Int. J. Syst. Evol. Microbiol.">
        <title>The Global Catalogue of Microorganisms (GCM) 10K type strain sequencing project: providing services to taxonomists for standard genome sequencing and annotation.</title>
        <authorList>
            <consortium name="The Broad Institute Genomics Platform"/>
            <consortium name="The Broad Institute Genome Sequencing Center for Infectious Disease"/>
            <person name="Wu L."/>
            <person name="Ma J."/>
        </authorList>
    </citation>
    <scope>NUCLEOTIDE SEQUENCE [LARGE SCALE GENOMIC DNA]</scope>
    <source>
        <strain evidence="3">CGMCC 4.7330</strain>
    </source>
</reference>
<sequence length="183" mass="20013">MAPEGNDPEQEPLRFVVMGLGWDPVRDGVWSGGYRPEIDLNAAAVLYAADRLTDVVYHEQLLSQDGAIRLLGDNLTGHGEGDDEVITVDLTRISPRITSALLLVTSYSGQAFDVIENGFCRLVDGLTRREIARFALPAGPGHTGFVLGRLHRDDGHWQFHVIGAAIPARHPAEAVPHLEQFLT</sequence>
<evidence type="ECO:0000313" key="3">
    <source>
        <dbReference type="Proteomes" id="UP001595696"/>
    </source>
</evidence>
<keyword evidence="3" id="KW-1185">Reference proteome</keyword>
<dbReference type="CDD" id="cd06974">
    <property type="entry name" value="TerD_like"/>
    <property type="match status" value="1"/>
</dbReference>
<dbReference type="EMBL" id="JBHSAX010000006">
    <property type="protein sequence ID" value="MFC3961703.1"/>
    <property type="molecule type" value="Genomic_DNA"/>
</dbReference>
<organism evidence="2 3">
    <name type="scientific">Nocardia jiangsuensis</name>
    <dbReference type="NCBI Taxonomy" id="1691563"/>
    <lineage>
        <taxon>Bacteria</taxon>
        <taxon>Bacillati</taxon>
        <taxon>Actinomycetota</taxon>
        <taxon>Actinomycetes</taxon>
        <taxon>Mycobacteriales</taxon>
        <taxon>Nocardiaceae</taxon>
        <taxon>Nocardia</taxon>
    </lineage>
</organism>
<gene>
    <name evidence="2" type="ORF">ACFO0B_06850</name>
</gene>
<dbReference type="InterPro" id="IPR051324">
    <property type="entry name" value="Stress/Tellurium_Resist"/>
</dbReference>
<dbReference type="RefSeq" id="WP_378611459.1">
    <property type="nucleotide sequence ID" value="NZ_JBHSAX010000006.1"/>
</dbReference>